<gene>
    <name evidence="2" type="ORF">V3330_19325</name>
</gene>
<dbReference type="Pfam" id="PF13469">
    <property type="entry name" value="Sulfotransfer_3"/>
    <property type="match status" value="1"/>
</dbReference>
<dbReference type="AlphaFoldDB" id="A0AAW9R9J9"/>
<name>A0AAW9R9J9_9GAMM</name>
<keyword evidence="3" id="KW-1185">Reference proteome</keyword>
<dbReference type="RefSeq" id="WP_354697115.1">
    <property type="nucleotide sequence ID" value="NZ_JAZHOG010000019.1"/>
</dbReference>
<dbReference type="InterPro" id="IPR027417">
    <property type="entry name" value="P-loop_NTPase"/>
</dbReference>
<proteinExistence type="predicted"/>
<protein>
    <submittedName>
        <fullName evidence="2">Sulfotransferase</fullName>
    </submittedName>
</protein>
<comment type="caution">
    <text evidence="2">The sequence shown here is derived from an EMBL/GenBank/DDBJ whole genome shotgun (WGS) entry which is preliminary data.</text>
</comment>
<organism evidence="2 3">
    <name type="scientific">Elongatibacter sediminis</name>
    <dbReference type="NCBI Taxonomy" id="3119006"/>
    <lineage>
        <taxon>Bacteria</taxon>
        <taxon>Pseudomonadati</taxon>
        <taxon>Pseudomonadota</taxon>
        <taxon>Gammaproteobacteria</taxon>
        <taxon>Chromatiales</taxon>
        <taxon>Wenzhouxiangellaceae</taxon>
        <taxon>Elongatibacter</taxon>
    </lineage>
</organism>
<accession>A0AAW9R9J9</accession>
<dbReference type="Proteomes" id="UP001359886">
    <property type="component" value="Unassembled WGS sequence"/>
</dbReference>
<dbReference type="SMART" id="SM00028">
    <property type="entry name" value="TPR"/>
    <property type="match status" value="4"/>
</dbReference>
<evidence type="ECO:0000313" key="2">
    <source>
        <dbReference type="EMBL" id="MEJ8569789.1"/>
    </source>
</evidence>
<dbReference type="SUPFAM" id="SSF48452">
    <property type="entry name" value="TPR-like"/>
    <property type="match status" value="1"/>
</dbReference>
<evidence type="ECO:0000256" key="1">
    <source>
        <dbReference type="ARBA" id="ARBA00022679"/>
    </source>
</evidence>
<evidence type="ECO:0000313" key="3">
    <source>
        <dbReference type="Proteomes" id="UP001359886"/>
    </source>
</evidence>
<dbReference type="SUPFAM" id="SSF52540">
    <property type="entry name" value="P-loop containing nucleoside triphosphate hydrolases"/>
    <property type="match status" value="1"/>
</dbReference>
<dbReference type="InterPro" id="IPR011990">
    <property type="entry name" value="TPR-like_helical_dom_sf"/>
</dbReference>
<dbReference type="PANTHER" id="PTHR12788">
    <property type="entry name" value="PROTEIN-TYROSINE SULFOTRANSFERASE 2"/>
    <property type="match status" value="1"/>
</dbReference>
<dbReference type="GO" id="GO:0008476">
    <property type="term" value="F:protein-tyrosine sulfotransferase activity"/>
    <property type="evidence" value="ECO:0007669"/>
    <property type="project" value="InterPro"/>
</dbReference>
<dbReference type="Gene3D" id="3.40.50.300">
    <property type="entry name" value="P-loop containing nucleotide triphosphate hydrolases"/>
    <property type="match status" value="1"/>
</dbReference>
<dbReference type="Gene3D" id="1.25.40.10">
    <property type="entry name" value="Tetratricopeptide repeat domain"/>
    <property type="match status" value="2"/>
</dbReference>
<dbReference type="InterPro" id="IPR026634">
    <property type="entry name" value="TPST-like"/>
</dbReference>
<reference evidence="2 3" key="1">
    <citation type="submission" date="2024-02" db="EMBL/GenBank/DDBJ databases">
        <title>A novel Wenzhouxiangellaceae bacterium, isolated from coastal sediments.</title>
        <authorList>
            <person name="Du Z.-J."/>
            <person name="Ye Y.-Q."/>
            <person name="Zhang X.-Y."/>
        </authorList>
    </citation>
    <scope>NUCLEOTIDE SEQUENCE [LARGE SCALE GENOMIC DNA]</scope>
    <source>
        <strain evidence="2 3">CH-27</strain>
    </source>
</reference>
<dbReference type="PANTHER" id="PTHR12788:SF10">
    <property type="entry name" value="PROTEIN-TYROSINE SULFOTRANSFERASE"/>
    <property type="match status" value="1"/>
</dbReference>
<dbReference type="Pfam" id="PF13428">
    <property type="entry name" value="TPR_14"/>
    <property type="match status" value="1"/>
</dbReference>
<dbReference type="InterPro" id="IPR019734">
    <property type="entry name" value="TPR_rpt"/>
</dbReference>
<keyword evidence="1" id="KW-0808">Transferase</keyword>
<dbReference type="EMBL" id="JAZHOG010000019">
    <property type="protein sequence ID" value="MEJ8569789.1"/>
    <property type="molecule type" value="Genomic_DNA"/>
</dbReference>
<sequence length="576" mass="62289">MTDSGGTPAGGAVAATGWFRQAVQSHRAGDTGAALQGCDRIIDLAPSKQALAAAHNLAAVVLAGQGRLISAAHHIALALDACPRDPRLHAHSARIQRSLGRYAAAAEAARSACRLEPRSGTRRYELAHILRRANAPAEASNETLDEAESLVRDVSGRDTSLANEASLLLAEIMLDRGEPEKAADCLRAVVDRDPEQIRAWAMLAELKNGPHTGPEAEPPLERLADTADDPEDRATALFAVAHLKLGRGEDSPAFQCLRQSNALRAEANPFDPEAWEHRVAVETKFAATRHPGAEAGGVAIHSAGGRAATGSGGEDRVFVVGMPRSGTTLCEQMLSAHRQIFGAGELTALEIIQAELLGQQSGESSVHNPAWTLETARQAYLDCVPPQAGGHARVVDKAPRNFERMALMFDLFPRARVIWMLRHPLDTVLSCFMQDFGPGQGFSNRLEDIARVYAGHARLLRSALRRWGEAIELVIYEDLVSRPRETANHLAAFLEVPFDPAMGHPERNRRRAYTASSEQVRVPVNARSVGRWERFRGELESVSKWLAGEGLVEADGRSRLLAYLEEDSTAGPRSGA</sequence>